<dbReference type="RefSeq" id="WP_190941420.1">
    <property type="nucleotide sequence ID" value="NZ_JACJSI010000025.1"/>
</dbReference>
<accession>A0ABR8DMY6</accession>
<dbReference type="CDD" id="cd01991">
    <property type="entry name" value="Asn_synthase_B_C"/>
    <property type="match status" value="1"/>
</dbReference>
<dbReference type="InterPro" id="IPR014729">
    <property type="entry name" value="Rossmann-like_a/b/a_fold"/>
</dbReference>
<dbReference type="InterPro" id="IPR051786">
    <property type="entry name" value="ASN_synthetase/amidase"/>
</dbReference>
<evidence type="ECO:0000256" key="3">
    <source>
        <dbReference type="ARBA" id="ARBA00022888"/>
    </source>
</evidence>
<dbReference type="Gene3D" id="3.60.20.10">
    <property type="entry name" value="Glutamine Phosphoribosylpyrophosphate, subunit 1, domain 1"/>
    <property type="match status" value="1"/>
</dbReference>
<comment type="caution">
    <text evidence="6">The sequence shown here is derived from an EMBL/GenBank/DDBJ whole genome shotgun (WGS) entry which is preliminary data.</text>
</comment>
<dbReference type="Gene3D" id="3.40.50.620">
    <property type="entry name" value="HUPs"/>
    <property type="match status" value="1"/>
</dbReference>
<dbReference type="Proteomes" id="UP000623440">
    <property type="component" value="Unassembled WGS sequence"/>
</dbReference>
<comment type="catalytic activity">
    <reaction evidence="4">
        <text>L-aspartate + L-glutamine + ATP + H2O = L-asparagine + L-glutamate + AMP + diphosphate + H(+)</text>
        <dbReference type="Rhea" id="RHEA:12228"/>
        <dbReference type="ChEBI" id="CHEBI:15377"/>
        <dbReference type="ChEBI" id="CHEBI:15378"/>
        <dbReference type="ChEBI" id="CHEBI:29985"/>
        <dbReference type="ChEBI" id="CHEBI:29991"/>
        <dbReference type="ChEBI" id="CHEBI:30616"/>
        <dbReference type="ChEBI" id="CHEBI:33019"/>
        <dbReference type="ChEBI" id="CHEBI:58048"/>
        <dbReference type="ChEBI" id="CHEBI:58359"/>
        <dbReference type="ChEBI" id="CHEBI:456215"/>
        <dbReference type="EC" id="6.3.5.4"/>
    </reaction>
</comment>
<protein>
    <recommendedName>
        <fullName evidence="2">asparagine synthase (glutamine-hydrolyzing)</fullName>
        <ecNumber evidence="2">6.3.5.4</ecNumber>
    </recommendedName>
</protein>
<feature type="domain" description="Asparagine synthetase" evidence="5">
    <location>
        <begin position="227"/>
        <end position="580"/>
    </location>
</feature>
<sequence length="613" mass="68896">MGNIPHHFLGYWGYGAQHELEALLTSVVENLSPNLSPKRGEALNFPPSRIGKGVRGLGLKSQFSAQENYSPPIWNVVYIGLNANSPPQQNQIAAISASGLLTSPDAWVSLQENNCLILGREPFGKVPLYWTVQGQVIWFASQMQLLLPILQQSEVSIPGLYGYSCFSYVPTPLTPVNGVFAVTAGTELVWQSDRQSGILRSPESKNIHSWREAPEQLTDEATAITELQTLLKDSIGRHIADLKDEPVGVFLSGGLDSSVVAALLVQAGVKVRAYTLDFADAGIPEYPYSEQVAQFLKIPLIKVAANPSSIKNALIPTVQALDLPFGDGVCVPLYLLSERASQETQVIFNGEGGDQLFAGWTNKPLIAAGVYQAENPAGQETFIQQYLRTFHRLGGYESQVYQPEIYAQIQNLHPEDWLLTSLDRNECPSLLHRLRRASLMLKGAQNIHPRATALGFAHKLWVRSPFCDLPLAEWTFRLSGELCLQGACEKYILKRAVENWLPPEIVWRQKRGMGVPLTSWCLNDFWHQLGIWLNPERLRAHNHFYPHIAAQIVEGKLGAAIQGRRIGETLWLLIMWQLWRSHVLNEELSKQSWDHPFWLHRWLWINYKIIRNS</sequence>
<name>A0ABR8DMY6_9NOSO</name>
<proteinExistence type="predicted"/>
<comment type="pathway">
    <text evidence="1">Amino-acid biosynthesis; L-asparagine biosynthesis; L-asparagine from L-aspartate (L-Gln route): step 1/1.</text>
</comment>
<dbReference type="EMBL" id="JACJSI010000025">
    <property type="protein sequence ID" value="MBD2530812.1"/>
    <property type="molecule type" value="Genomic_DNA"/>
</dbReference>
<evidence type="ECO:0000313" key="6">
    <source>
        <dbReference type="EMBL" id="MBD2530812.1"/>
    </source>
</evidence>
<organism evidence="6 7">
    <name type="scientific">Nostoc flagelliforme FACHB-838</name>
    <dbReference type="NCBI Taxonomy" id="2692904"/>
    <lineage>
        <taxon>Bacteria</taxon>
        <taxon>Bacillati</taxon>
        <taxon>Cyanobacteriota</taxon>
        <taxon>Cyanophyceae</taxon>
        <taxon>Nostocales</taxon>
        <taxon>Nostocaceae</taxon>
        <taxon>Nostoc</taxon>
    </lineage>
</organism>
<dbReference type="SUPFAM" id="SSF56235">
    <property type="entry name" value="N-terminal nucleophile aminohydrolases (Ntn hydrolases)"/>
    <property type="match status" value="1"/>
</dbReference>
<evidence type="ECO:0000256" key="1">
    <source>
        <dbReference type="ARBA" id="ARBA00005187"/>
    </source>
</evidence>
<evidence type="ECO:0000313" key="7">
    <source>
        <dbReference type="Proteomes" id="UP000623440"/>
    </source>
</evidence>
<keyword evidence="7" id="KW-1185">Reference proteome</keyword>
<dbReference type="SUPFAM" id="SSF52402">
    <property type="entry name" value="Adenine nucleotide alpha hydrolases-like"/>
    <property type="match status" value="1"/>
</dbReference>
<dbReference type="PANTHER" id="PTHR43284:SF1">
    <property type="entry name" value="ASPARAGINE SYNTHETASE"/>
    <property type="match status" value="1"/>
</dbReference>
<evidence type="ECO:0000256" key="4">
    <source>
        <dbReference type="ARBA" id="ARBA00048741"/>
    </source>
</evidence>
<dbReference type="InterPro" id="IPR029055">
    <property type="entry name" value="Ntn_hydrolases_N"/>
</dbReference>
<keyword evidence="3" id="KW-0061">Asparagine biosynthesis</keyword>
<evidence type="ECO:0000256" key="2">
    <source>
        <dbReference type="ARBA" id="ARBA00012737"/>
    </source>
</evidence>
<evidence type="ECO:0000259" key="5">
    <source>
        <dbReference type="Pfam" id="PF00733"/>
    </source>
</evidence>
<dbReference type="InterPro" id="IPR001962">
    <property type="entry name" value="Asn_synthase"/>
</dbReference>
<dbReference type="EC" id="6.3.5.4" evidence="2"/>
<dbReference type="Pfam" id="PF00733">
    <property type="entry name" value="Asn_synthase"/>
    <property type="match status" value="1"/>
</dbReference>
<keyword evidence="3" id="KW-0028">Amino-acid biosynthesis</keyword>
<dbReference type="PANTHER" id="PTHR43284">
    <property type="entry name" value="ASPARAGINE SYNTHETASE (GLUTAMINE-HYDROLYZING)"/>
    <property type="match status" value="1"/>
</dbReference>
<gene>
    <name evidence="6" type="ORF">H6G97_14995</name>
</gene>
<reference evidence="6 7" key="1">
    <citation type="journal article" date="2020" name="ISME J.">
        <title>Comparative genomics reveals insights into cyanobacterial evolution and habitat adaptation.</title>
        <authorList>
            <person name="Chen M.Y."/>
            <person name="Teng W.K."/>
            <person name="Zhao L."/>
            <person name="Hu C.X."/>
            <person name="Zhou Y.K."/>
            <person name="Han B.P."/>
            <person name="Song L.R."/>
            <person name="Shu W.S."/>
        </authorList>
    </citation>
    <scope>NUCLEOTIDE SEQUENCE [LARGE SCALE GENOMIC DNA]</scope>
    <source>
        <strain evidence="6 7">FACHB-838</strain>
    </source>
</reference>